<protein>
    <submittedName>
        <fullName evidence="3">YciI-like protein</fullName>
    </submittedName>
</protein>
<dbReference type="SUPFAM" id="SSF54909">
    <property type="entry name" value="Dimeric alpha+beta barrel"/>
    <property type="match status" value="1"/>
</dbReference>
<name>A0A1E2S0S5_9HYPH</name>
<dbReference type="InterPro" id="IPR051807">
    <property type="entry name" value="Sec-metab_biosynth-assoc"/>
</dbReference>
<evidence type="ECO:0000313" key="4">
    <source>
        <dbReference type="Proteomes" id="UP000095087"/>
    </source>
</evidence>
<dbReference type="OrthoDB" id="2293521at2"/>
<evidence type="ECO:0000259" key="2">
    <source>
        <dbReference type="Pfam" id="PF03795"/>
    </source>
</evidence>
<evidence type="ECO:0000313" key="3">
    <source>
        <dbReference type="EMBL" id="ODA67938.1"/>
    </source>
</evidence>
<dbReference type="EMBL" id="MASI01000002">
    <property type="protein sequence ID" value="ODA67938.1"/>
    <property type="molecule type" value="Genomic_DNA"/>
</dbReference>
<dbReference type="InterPro" id="IPR011008">
    <property type="entry name" value="Dimeric_a/b-barrel"/>
</dbReference>
<dbReference type="STRING" id="1177755.A7A08_01107"/>
<comment type="caution">
    <text evidence="3">The sequence shown here is derived from an EMBL/GenBank/DDBJ whole genome shotgun (WGS) entry which is preliminary data.</text>
</comment>
<comment type="similarity">
    <text evidence="1">Belongs to the YciI family.</text>
</comment>
<accession>A0A1E2S0S5</accession>
<reference evidence="3 4" key="1">
    <citation type="submission" date="2016-07" db="EMBL/GenBank/DDBJ databases">
        <title>Draft genome sequence of Methyloligella halotolerans C2T (VKM B-2706T=CCUG 61687T=DSM 25045T), a halotolerant polyhydroxybutyrate accumulating methylotroph.</title>
        <authorList>
            <person name="Vasilenko O.V."/>
            <person name="Doronina N.V."/>
            <person name="Poroshina M.N."/>
            <person name="Tarlachkov S.V."/>
            <person name="Trotsenko Y.A."/>
        </authorList>
    </citation>
    <scope>NUCLEOTIDE SEQUENCE [LARGE SCALE GENOMIC DNA]</scope>
    <source>
        <strain evidence="3 4">VKM B-2706</strain>
    </source>
</reference>
<dbReference type="AlphaFoldDB" id="A0A1E2S0S5"/>
<sequence length="96" mass="10612">MLYAVICTDKPGSLPLRQEKRPDHLAHLQGLGDKLALAGPFTEDDGVTMNGSLVVIEAESAEEARALAEKDPFFVHGVFEKIEIRPWKWTLNNPNG</sequence>
<gene>
    <name evidence="3" type="ORF">A7A08_01107</name>
</gene>
<dbReference type="Gene3D" id="3.30.70.1060">
    <property type="entry name" value="Dimeric alpha+beta barrel"/>
    <property type="match status" value="1"/>
</dbReference>
<dbReference type="PANTHER" id="PTHR33606:SF3">
    <property type="entry name" value="PROTEIN YCII"/>
    <property type="match status" value="1"/>
</dbReference>
<evidence type="ECO:0000256" key="1">
    <source>
        <dbReference type="ARBA" id="ARBA00007689"/>
    </source>
</evidence>
<dbReference type="RefSeq" id="WP_069094476.1">
    <property type="nucleotide sequence ID" value="NZ_MASI01000002.1"/>
</dbReference>
<dbReference type="Pfam" id="PF03795">
    <property type="entry name" value="YCII"/>
    <property type="match status" value="1"/>
</dbReference>
<organism evidence="3 4">
    <name type="scientific">Methyloligella halotolerans</name>
    <dbReference type="NCBI Taxonomy" id="1177755"/>
    <lineage>
        <taxon>Bacteria</taxon>
        <taxon>Pseudomonadati</taxon>
        <taxon>Pseudomonadota</taxon>
        <taxon>Alphaproteobacteria</taxon>
        <taxon>Hyphomicrobiales</taxon>
        <taxon>Hyphomicrobiaceae</taxon>
        <taxon>Methyloligella</taxon>
    </lineage>
</organism>
<feature type="domain" description="YCII-related" evidence="2">
    <location>
        <begin position="1"/>
        <end position="88"/>
    </location>
</feature>
<dbReference type="Proteomes" id="UP000095087">
    <property type="component" value="Unassembled WGS sequence"/>
</dbReference>
<proteinExistence type="inferred from homology"/>
<keyword evidence="4" id="KW-1185">Reference proteome</keyword>
<dbReference type="PANTHER" id="PTHR33606">
    <property type="entry name" value="PROTEIN YCII"/>
    <property type="match status" value="1"/>
</dbReference>
<dbReference type="InterPro" id="IPR005545">
    <property type="entry name" value="YCII"/>
</dbReference>